<feature type="compositionally biased region" description="Polar residues" evidence="2">
    <location>
        <begin position="18"/>
        <end position="35"/>
    </location>
</feature>
<dbReference type="Proteomes" id="UP000290809">
    <property type="component" value="Unassembled WGS sequence"/>
</dbReference>
<name>A0A430Q7Z1_SCHBO</name>
<evidence type="ECO:0000313" key="3">
    <source>
        <dbReference type="EMBL" id="RTG83803.1"/>
    </source>
</evidence>
<feature type="coiled-coil region" evidence="1">
    <location>
        <begin position="1030"/>
        <end position="1057"/>
    </location>
</feature>
<gene>
    <name evidence="3" type="ORF">DC041_0002666</name>
</gene>
<accession>A0A430Q7Z1</accession>
<evidence type="ECO:0000256" key="2">
    <source>
        <dbReference type="SAM" id="MobiDB-lite"/>
    </source>
</evidence>
<dbReference type="EMBL" id="QMKO01002351">
    <property type="protein sequence ID" value="RTG83803.1"/>
    <property type="molecule type" value="Genomic_DNA"/>
</dbReference>
<reference evidence="3 4" key="1">
    <citation type="journal article" date="2019" name="PLoS Pathog.">
        <title>Genome sequence of the bovine parasite Schistosoma bovis Tanzania.</title>
        <authorList>
            <person name="Oey H."/>
            <person name="Zakrzewski M."/>
            <person name="Gobert G."/>
            <person name="Gravermann K."/>
            <person name="Stoye J."/>
            <person name="Jones M."/>
            <person name="Mcmanus D."/>
            <person name="Krause L."/>
        </authorList>
    </citation>
    <scope>NUCLEOTIDE SEQUENCE [LARGE SCALE GENOMIC DNA]</scope>
    <source>
        <strain evidence="3 4">TAN1997</strain>
    </source>
</reference>
<sequence length="1108" mass="122706">MSDLEGNVNKCHSKDPSNTDIHNGTRSAYSKSHNCSSKETGSGFMLLSVKHLSKVKRTKQRATSIDSNVSERNGTETCETLPFSNFSQVDGVLMPQNTMCDEAIHDVYGSGSIEAEEFEDFDDPEDDIEINDDGNGIRDARIVSQNCFDVRSCSVIPTPVKPSNGGDICQDPSNTDIHNGTRSAYSKSHNCSSKETGSGFMLLSVKHLSKVKRTKQRATSIDSNVSERNGTETCETLPFSNFSQVDGVLMPQNTMCDEAIHDVYGSGSIEAEEFEDFDDPEDDIEINDDGNGIRDARIVSQNCFDVRSCSVIPTPVKPSNGGDICQFHPSTNSQSFVKPLNGRFRPYDSADKVYGKKFTSMYQDGYQQNHCLSPITIPTFGHPRNSECLQPFQSESIYPAYSRDPCDLVSINPIISNIVSSSESPLHVDYCPSSKQNLNIAYNLRDQGTIPDPHGFRINSDVSYSRSICNMVNNNYSDPPNTSNWVNLTNVLHPTYHIGLSPHSRHGSYNQPITCLHHLHPSTSSGNTESTVSVNNHLTSDVVAMAAASLPPLQPASRFRKARIHETVEQWSYGRFSVHDCHLKAVPDWVSELQKRSFVREKAVTTLANKRIKCLSCFIPKGTEDKELSVFPRATHDSAHVGASVDPHSRHAHEKVDVLENELEAQSMVLSNGFAGTNLFSFWNNGLRVQSQVPFTAIHIRSSEPVYDSCGNCDNASQDVIELECKDQSTCAINGHYEHSDSVDSLSQRENRIQGDKIEFPDSSATPLYASDPATAYLRRQNLGISNYVNKLSIVTELEQHYDDSATAPLKNSNMATVTKSDSTYTDSKKVSNRSSECGNSHMDEICCCKTSEAISNNAPPVSPNSSFVPNRPHQTPLELQISAEISKSRLRLLDLLPDDDNNLGRECTNILSIDPNVQRLINTEGAKLINKCESEYSFSKSNNSGGFSMKSLKNSGSYSQSCRRSKSFDDSSCISRLNRIKNNRLYNSDIVKRTCAPLTVNNVTSSGSPKGIKFPSDFAEEEAIRSTLINSFRDELATVLAENVNLRSEITRLNSELTLIRSYQHAFFAIRPFVPPGLWENICVQQGLPVSSFDSEYQSPFNPQVSR</sequence>
<keyword evidence="4" id="KW-1185">Reference proteome</keyword>
<organism evidence="3 4">
    <name type="scientific">Schistosoma bovis</name>
    <name type="common">Blood fluke</name>
    <dbReference type="NCBI Taxonomy" id="6184"/>
    <lineage>
        <taxon>Eukaryota</taxon>
        <taxon>Metazoa</taxon>
        <taxon>Spiralia</taxon>
        <taxon>Lophotrochozoa</taxon>
        <taxon>Platyhelminthes</taxon>
        <taxon>Trematoda</taxon>
        <taxon>Digenea</taxon>
        <taxon>Strigeidida</taxon>
        <taxon>Schistosomatoidea</taxon>
        <taxon>Schistosomatidae</taxon>
        <taxon>Schistosoma</taxon>
    </lineage>
</organism>
<comment type="caution">
    <text evidence="3">The sequence shown here is derived from an EMBL/GenBank/DDBJ whole genome shotgun (WGS) entry which is preliminary data.</text>
</comment>
<evidence type="ECO:0000256" key="1">
    <source>
        <dbReference type="SAM" id="Coils"/>
    </source>
</evidence>
<proteinExistence type="predicted"/>
<protein>
    <submittedName>
        <fullName evidence="3">Uncharacterized protein</fullName>
    </submittedName>
</protein>
<dbReference type="AlphaFoldDB" id="A0A430Q7Z1"/>
<keyword evidence="1" id="KW-0175">Coiled coil</keyword>
<evidence type="ECO:0000313" key="4">
    <source>
        <dbReference type="Proteomes" id="UP000290809"/>
    </source>
</evidence>
<feature type="region of interest" description="Disordered" evidence="2">
    <location>
        <begin position="1"/>
        <end position="35"/>
    </location>
</feature>